<evidence type="ECO:0000313" key="16">
    <source>
        <dbReference type="EMBL" id="GEK79461.1"/>
    </source>
</evidence>
<dbReference type="EMBL" id="BJUU01000003">
    <property type="protein sequence ID" value="GEK79461.1"/>
    <property type="molecule type" value="Genomic_DNA"/>
</dbReference>
<dbReference type="SMART" id="SM00387">
    <property type="entry name" value="HATPase_c"/>
    <property type="match status" value="1"/>
</dbReference>
<dbReference type="GO" id="GO:0005886">
    <property type="term" value="C:plasma membrane"/>
    <property type="evidence" value="ECO:0007669"/>
    <property type="project" value="UniProtKB-SubCell"/>
</dbReference>
<accession>A0AA87RAU6</accession>
<dbReference type="PROSITE" id="PS50885">
    <property type="entry name" value="HAMP"/>
    <property type="match status" value="1"/>
</dbReference>
<evidence type="ECO:0000256" key="3">
    <source>
        <dbReference type="ARBA" id="ARBA00004236"/>
    </source>
</evidence>
<dbReference type="PRINTS" id="PR00344">
    <property type="entry name" value="BCTRLSENSOR"/>
</dbReference>
<comment type="cofactor">
    <cofactor evidence="2">
        <name>a divalent metal cation</name>
        <dbReference type="ChEBI" id="CHEBI:60240"/>
    </cofactor>
</comment>
<evidence type="ECO:0000256" key="4">
    <source>
        <dbReference type="ARBA" id="ARBA00012438"/>
    </source>
</evidence>
<gene>
    <name evidence="16" type="ORF">ABA31_08120</name>
</gene>
<dbReference type="InterPro" id="IPR005467">
    <property type="entry name" value="His_kinase_dom"/>
</dbReference>
<comment type="caution">
    <text evidence="16">The sequence shown here is derived from an EMBL/GenBank/DDBJ whole genome shotgun (WGS) entry which is preliminary data.</text>
</comment>
<comment type="catalytic activity">
    <reaction evidence="1">
        <text>ATP + protein L-histidine = ADP + protein N-phospho-L-histidine.</text>
        <dbReference type="EC" id="2.7.13.3"/>
    </reaction>
</comment>
<dbReference type="Pfam" id="PF02518">
    <property type="entry name" value="HATPase_c"/>
    <property type="match status" value="1"/>
</dbReference>
<feature type="region of interest" description="Disordered" evidence="12">
    <location>
        <begin position="487"/>
        <end position="513"/>
    </location>
</feature>
<evidence type="ECO:0000256" key="11">
    <source>
        <dbReference type="ARBA" id="ARBA00023136"/>
    </source>
</evidence>
<dbReference type="SMART" id="SM00388">
    <property type="entry name" value="HisKA"/>
    <property type="match status" value="1"/>
</dbReference>
<feature type="domain" description="Histidine kinase" evidence="14">
    <location>
        <begin position="273"/>
        <end position="487"/>
    </location>
</feature>
<dbReference type="PANTHER" id="PTHR45436:SF5">
    <property type="entry name" value="SENSOR HISTIDINE KINASE TRCS"/>
    <property type="match status" value="1"/>
</dbReference>
<organism evidence="16 17">
    <name type="scientific">Agrococcus baldri</name>
    <dbReference type="NCBI Taxonomy" id="153730"/>
    <lineage>
        <taxon>Bacteria</taxon>
        <taxon>Bacillati</taxon>
        <taxon>Actinomycetota</taxon>
        <taxon>Actinomycetes</taxon>
        <taxon>Micrococcales</taxon>
        <taxon>Microbacteriaceae</taxon>
        <taxon>Agrococcus</taxon>
    </lineage>
</organism>
<keyword evidence="11 13" id="KW-0472">Membrane</keyword>
<dbReference type="Gene3D" id="3.30.565.10">
    <property type="entry name" value="Histidine kinase-like ATPase, C-terminal domain"/>
    <property type="match status" value="1"/>
</dbReference>
<evidence type="ECO:0000256" key="13">
    <source>
        <dbReference type="SAM" id="Phobius"/>
    </source>
</evidence>
<dbReference type="InterPro" id="IPR003660">
    <property type="entry name" value="HAMP_dom"/>
</dbReference>
<keyword evidence="5" id="KW-0597">Phosphoprotein</keyword>
<dbReference type="Gene3D" id="1.10.287.130">
    <property type="match status" value="1"/>
</dbReference>
<dbReference type="InterPro" id="IPR004358">
    <property type="entry name" value="Sig_transdc_His_kin-like_C"/>
</dbReference>
<keyword evidence="6" id="KW-0808">Transferase</keyword>
<evidence type="ECO:0000313" key="17">
    <source>
        <dbReference type="Proteomes" id="UP000321749"/>
    </source>
</evidence>
<dbReference type="PANTHER" id="PTHR45436">
    <property type="entry name" value="SENSOR HISTIDINE KINASE YKOH"/>
    <property type="match status" value="1"/>
</dbReference>
<keyword evidence="7 13" id="KW-0812">Transmembrane</keyword>
<dbReference type="Gene3D" id="6.10.340.10">
    <property type="match status" value="1"/>
</dbReference>
<dbReference type="FunFam" id="1.10.287.130:FF:000001">
    <property type="entry name" value="Two-component sensor histidine kinase"/>
    <property type="match status" value="1"/>
</dbReference>
<dbReference type="Proteomes" id="UP000321749">
    <property type="component" value="Unassembled WGS sequence"/>
</dbReference>
<evidence type="ECO:0000256" key="10">
    <source>
        <dbReference type="ARBA" id="ARBA00023012"/>
    </source>
</evidence>
<feature type="transmembrane region" description="Helical" evidence="13">
    <location>
        <begin position="27"/>
        <end position="48"/>
    </location>
</feature>
<dbReference type="EC" id="2.7.13.3" evidence="4"/>
<keyword evidence="9 13" id="KW-1133">Transmembrane helix</keyword>
<dbReference type="PROSITE" id="PS50109">
    <property type="entry name" value="HIS_KIN"/>
    <property type="match status" value="1"/>
</dbReference>
<dbReference type="RefSeq" id="WP_146792856.1">
    <property type="nucleotide sequence ID" value="NZ_BJUU01000003.1"/>
</dbReference>
<dbReference type="CDD" id="cd00075">
    <property type="entry name" value="HATPase"/>
    <property type="match status" value="1"/>
</dbReference>
<dbReference type="AlphaFoldDB" id="A0AA87RAU6"/>
<dbReference type="Pfam" id="PF00512">
    <property type="entry name" value="HisKA"/>
    <property type="match status" value="1"/>
</dbReference>
<dbReference type="InterPro" id="IPR050428">
    <property type="entry name" value="TCS_sensor_his_kinase"/>
</dbReference>
<dbReference type="InterPro" id="IPR003661">
    <property type="entry name" value="HisK_dim/P_dom"/>
</dbReference>
<sequence length="513" mass="54926">MTQAAASAAQLGRRIQNPSSWSLRRRLLVVVVTLFALLTAAVAIASVMTMRVVLETRVDEQLRELSGRAVVAAQRAQQTGTDQTIDLSGNPVGALIAVQQGDRLIDPHVVNRLGQKFALSEADERIVLASENGVIQNESLPRFGSYRVIATEVGDIRVIVGLSLSDANQTLAALGFVIAVSAIAAVTIVLLLGDMIIRRALRPLTAVIATTERISQLPLASGNAQLTNRVRIEEPASEVERVQESMNRMLNHIEEAFDARALSERRVRQFVADASHELRTPLAAVRGYAEITRKHDAELSADSRASLERIEAAARRMQALVDDLLLLARLDEGRELVRGEVDLSLLVVEAVADAQAAGRDHPIALELPGEPVMVPGDQLRLQQIVANLLANARVHTPEGTAIDVQLRAEGSEAVIDIVDAGPGIPEALQQSAFERFARGDSSRSRIAGSSGLGLAIVQALVEAHHGRIVLESEPGRTAFTVRLPLWQPKAARDAPAEPSGTDDPGAPPAPSAS</sequence>
<evidence type="ECO:0000256" key="6">
    <source>
        <dbReference type="ARBA" id="ARBA00022679"/>
    </source>
</evidence>
<dbReference type="SUPFAM" id="SSF55874">
    <property type="entry name" value="ATPase domain of HSP90 chaperone/DNA topoisomerase II/histidine kinase"/>
    <property type="match status" value="1"/>
</dbReference>
<reference evidence="16 17" key="1">
    <citation type="submission" date="2019-07" db="EMBL/GenBank/DDBJ databases">
        <title>Whole genome shotgun sequence of Agrococcus baldri NBRC 103055.</title>
        <authorList>
            <person name="Hosoyama A."/>
            <person name="Uohara A."/>
            <person name="Ohji S."/>
            <person name="Ichikawa N."/>
        </authorList>
    </citation>
    <scope>NUCLEOTIDE SEQUENCE [LARGE SCALE GENOMIC DNA]</scope>
    <source>
        <strain evidence="16 17">NBRC 103055</strain>
    </source>
</reference>
<evidence type="ECO:0000256" key="12">
    <source>
        <dbReference type="SAM" id="MobiDB-lite"/>
    </source>
</evidence>
<dbReference type="GO" id="GO:0000155">
    <property type="term" value="F:phosphorelay sensor kinase activity"/>
    <property type="evidence" value="ECO:0007669"/>
    <property type="project" value="InterPro"/>
</dbReference>
<evidence type="ECO:0000256" key="9">
    <source>
        <dbReference type="ARBA" id="ARBA00022989"/>
    </source>
</evidence>
<name>A0AA87RAU6_9MICO</name>
<keyword evidence="8 16" id="KW-0418">Kinase</keyword>
<keyword evidence="17" id="KW-1185">Reference proteome</keyword>
<feature type="domain" description="HAMP" evidence="15">
    <location>
        <begin position="198"/>
        <end position="258"/>
    </location>
</feature>
<dbReference type="SMART" id="SM00304">
    <property type="entry name" value="HAMP"/>
    <property type="match status" value="1"/>
</dbReference>
<comment type="subcellular location">
    <subcellularLocation>
        <location evidence="3">Cell membrane</location>
    </subcellularLocation>
</comment>
<evidence type="ECO:0000259" key="14">
    <source>
        <dbReference type="PROSITE" id="PS50109"/>
    </source>
</evidence>
<evidence type="ECO:0000259" key="15">
    <source>
        <dbReference type="PROSITE" id="PS50885"/>
    </source>
</evidence>
<dbReference type="InterPro" id="IPR003594">
    <property type="entry name" value="HATPase_dom"/>
</dbReference>
<evidence type="ECO:0000256" key="2">
    <source>
        <dbReference type="ARBA" id="ARBA00001968"/>
    </source>
</evidence>
<evidence type="ECO:0000256" key="5">
    <source>
        <dbReference type="ARBA" id="ARBA00022553"/>
    </source>
</evidence>
<feature type="transmembrane region" description="Helical" evidence="13">
    <location>
        <begin position="171"/>
        <end position="192"/>
    </location>
</feature>
<dbReference type="CDD" id="cd00082">
    <property type="entry name" value="HisKA"/>
    <property type="match status" value="1"/>
</dbReference>
<dbReference type="SUPFAM" id="SSF47384">
    <property type="entry name" value="Homodimeric domain of signal transducing histidine kinase"/>
    <property type="match status" value="1"/>
</dbReference>
<evidence type="ECO:0000256" key="8">
    <source>
        <dbReference type="ARBA" id="ARBA00022777"/>
    </source>
</evidence>
<dbReference type="InterPro" id="IPR036097">
    <property type="entry name" value="HisK_dim/P_sf"/>
</dbReference>
<dbReference type="GO" id="GO:0005509">
    <property type="term" value="F:calcium ion binding"/>
    <property type="evidence" value="ECO:0007669"/>
    <property type="project" value="UniProtKB-ARBA"/>
</dbReference>
<evidence type="ECO:0000256" key="7">
    <source>
        <dbReference type="ARBA" id="ARBA00022692"/>
    </source>
</evidence>
<proteinExistence type="predicted"/>
<protein>
    <recommendedName>
        <fullName evidence="4">histidine kinase</fullName>
        <ecNumber evidence="4">2.7.13.3</ecNumber>
    </recommendedName>
</protein>
<evidence type="ECO:0000256" key="1">
    <source>
        <dbReference type="ARBA" id="ARBA00000085"/>
    </source>
</evidence>
<dbReference type="InterPro" id="IPR036890">
    <property type="entry name" value="HATPase_C_sf"/>
</dbReference>
<dbReference type="FunFam" id="3.30.565.10:FF:000006">
    <property type="entry name" value="Sensor histidine kinase WalK"/>
    <property type="match status" value="1"/>
</dbReference>
<keyword evidence="10" id="KW-0902">Two-component regulatory system</keyword>